<protein>
    <submittedName>
        <fullName evidence="1">Uncharacterized protein</fullName>
    </submittedName>
</protein>
<dbReference type="KEGG" id="bgg:CFK41_02280"/>
<accession>A0A291GUG4</accession>
<dbReference type="EMBL" id="CP023564">
    <property type="protein sequence ID" value="ATG53734.1"/>
    <property type="molecule type" value="Genomic_DNA"/>
</dbReference>
<keyword evidence="2" id="KW-1185">Reference proteome</keyword>
<sequence length="149" mass="15640">MNSIEMSDVDGDALTIIRNGNRAWITCTSGRDEVTVGPFPAHLLRRTVLSGSDADGGSAVMIGRPEQQPVAEVPLGARERAWAAFARHAESVPLREAVDLALEAAAEAVAADHSGTTERGELARALGQISLEDAGAVADHLLSLGYRKA</sequence>
<proteinExistence type="predicted"/>
<organism evidence="1 2">
    <name type="scientific">Brachybacterium ginsengisoli</name>
    <dbReference type="NCBI Taxonomy" id="1331682"/>
    <lineage>
        <taxon>Bacteria</taxon>
        <taxon>Bacillati</taxon>
        <taxon>Actinomycetota</taxon>
        <taxon>Actinomycetes</taxon>
        <taxon>Micrococcales</taxon>
        <taxon>Dermabacteraceae</taxon>
        <taxon>Brachybacterium</taxon>
    </lineage>
</organism>
<evidence type="ECO:0000313" key="2">
    <source>
        <dbReference type="Proteomes" id="UP000217889"/>
    </source>
</evidence>
<reference evidence="1 2" key="1">
    <citation type="journal article" date="2014" name="Int. J. Syst. Evol. Microbiol.">
        <title>Brachybacterium ginsengisoli sp. nov., isolated from soil of a ginseng field.</title>
        <authorList>
            <person name="Hoang V.A."/>
            <person name="Kim Y.J."/>
            <person name="Nguyen N.L."/>
            <person name="Yang D.C."/>
        </authorList>
    </citation>
    <scope>NUCLEOTIDE SEQUENCE [LARGE SCALE GENOMIC DNA]</scope>
    <source>
        <strain evidence="1 2">DCY80</strain>
    </source>
</reference>
<dbReference type="OrthoDB" id="4794517at2"/>
<evidence type="ECO:0000313" key="1">
    <source>
        <dbReference type="EMBL" id="ATG53734.1"/>
    </source>
</evidence>
<dbReference type="AlphaFoldDB" id="A0A291GUG4"/>
<gene>
    <name evidence="1" type="ORF">CFK41_02280</name>
</gene>
<dbReference type="RefSeq" id="WP_096798213.1">
    <property type="nucleotide sequence ID" value="NZ_CP023564.1"/>
</dbReference>
<dbReference type="Proteomes" id="UP000217889">
    <property type="component" value="Chromosome"/>
</dbReference>
<name>A0A291GUG4_9MICO</name>